<comment type="function">
    <text evidence="10">Catalyzes the 1,3-allylic rearrangement of the homoallylic substrate isopentenyl (IPP) to its highly electrophilic allylic isomer, dimethylallyl diphosphate (DMAPP).</text>
</comment>
<feature type="binding site" evidence="10">
    <location>
        <position position="50"/>
    </location>
    <ligand>
        <name>Mn(2+)</name>
        <dbReference type="ChEBI" id="CHEBI:29035"/>
    </ligand>
</feature>
<feature type="region of interest" description="Disordered" evidence="11">
    <location>
        <begin position="1"/>
        <end position="26"/>
    </location>
</feature>
<dbReference type="InterPro" id="IPR056375">
    <property type="entry name" value="Idi_bact"/>
</dbReference>
<comment type="cofactor">
    <cofactor evidence="10">
        <name>Mg(2+)</name>
        <dbReference type="ChEBI" id="CHEBI:18420"/>
    </cofactor>
    <text evidence="10">Binds 1 Mg(2+) ion per subunit. The magnesium ion binds only when substrate is bound.</text>
</comment>
<dbReference type="EC" id="5.3.3.2" evidence="3 10"/>
<dbReference type="GO" id="GO:0005737">
    <property type="term" value="C:cytoplasm"/>
    <property type="evidence" value="ECO:0007669"/>
    <property type="project" value="UniProtKB-SubCell"/>
</dbReference>
<keyword evidence="7 10" id="KW-0464">Manganese</keyword>
<dbReference type="EMBL" id="JACGWT010000004">
    <property type="protein sequence ID" value="MBA8794876.1"/>
    <property type="molecule type" value="Genomic_DNA"/>
</dbReference>
<feature type="region of interest" description="Disordered" evidence="11">
    <location>
        <begin position="209"/>
        <end position="237"/>
    </location>
</feature>
<accession>A0A7W3ITB7</accession>
<comment type="catalytic activity">
    <reaction evidence="10">
        <text>isopentenyl diphosphate = dimethylallyl diphosphate</text>
        <dbReference type="Rhea" id="RHEA:23284"/>
        <dbReference type="ChEBI" id="CHEBI:57623"/>
        <dbReference type="ChEBI" id="CHEBI:128769"/>
        <dbReference type="EC" id="5.3.3.2"/>
    </reaction>
</comment>
<proteinExistence type="inferred from homology"/>
<dbReference type="InterPro" id="IPR011876">
    <property type="entry name" value="IsopentenylPP_isomerase_typ1"/>
</dbReference>
<feature type="binding site" evidence="10">
    <location>
        <position position="149"/>
    </location>
    <ligand>
        <name>Mn(2+)</name>
        <dbReference type="ChEBI" id="CHEBI:29035"/>
    </ligand>
</feature>
<evidence type="ECO:0000256" key="2">
    <source>
        <dbReference type="ARBA" id="ARBA00007579"/>
    </source>
</evidence>
<keyword evidence="9 10" id="KW-0413">Isomerase</keyword>
<evidence type="ECO:0000313" key="13">
    <source>
        <dbReference type="EMBL" id="MBA8794876.1"/>
    </source>
</evidence>
<dbReference type="CDD" id="cd02885">
    <property type="entry name" value="NUDIX_IPP_Isomerase"/>
    <property type="match status" value="1"/>
</dbReference>
<dbReference type="UniPathway" id="UPA00059">
    <property type="reaction ID" value="UER00104"/>
</dbReference>
<dbReference type="PANTHER" id="PTHR10885">
    <property type="entry name" value="ISOPENTENYL-DIPHOSPHATE DELTA-ISOMERASE"/>
    <property type="match status" value="1"/>
</dbReference>
<feature type="binding site" evidence="10">
    <location>
        <position position="57"/>
    </location>
    <ligand>
        <name>Mn(2+)</name>
        <dbReference type="ChEBI" id="CHEBI:29035"/>
    </ligand>
</feature>
<keyword evidence="6 10" id="KW-0460">Magnesium</keyword>
<dbReference type="GO" id="GO:0046872">
    <property type="term" value="F:metal ion binding"/>
    <property type="evidence" value="ECO:0007669"/>
    <property type="project" value="UniProtKB-KW"/>
</dbReference>
<dbReference type="PROSITE" id="PS51462">
    <property type="entry name" value="NUDIX"/>
    <property type="match status" value="1"/>
</dbReference>
<name>A0A7W3ITB7_9ACTN</name>
<comment type="caution">
    <text evidence="13">The sequence shown here is derived from an EMBL/GenBank/DDBJ whole genome shotgun (WGS) entry which is preliminary data.</text>
</comment>
<dbReference type="Proteomes" id="UP000523079">
    <property type="component" value="Unassembled WGS sequence"/>
</dbReference>
<feature type="active site" evidence="10">
    <location>
        <position position="149"/>
    </location>
</feature>
<dbReference type="Gene3D" id="3.90.79.10">
    <property type="entry name" value="Nucleoside Triphosphate Pyrophosphohydrolase"/>
    <property type="match status" value="1"/>
</dbReference>
<feature type="binding site" evidence="10">
    <location>
        <position position="99"/>
    </location>
    <ligand>
        <name>Mn(2+)</name>
        <dbReference type="ChEBI" id="CHEBI:29035"/>
    </ligand>
</feature>
<reference evidence="13 14" key="1">
    <citation type="submission" date="2020-07" db="EMBL/GenBank/DDBJ databases">
        <title>Sequencing the genomes of 1000 actinobacteria strains.</title>
        <authorList>
            <person name="Klenk H.-P."/>
        </authorList>
    </citation>
    <scope>NUCLEOTIDE SEQUENCE [LARGE SCALE GENOMIC DNA]</scope>
    <source>
        <strain evidence="13 14">DSM 100723</strain>
    </source>
</reference>
<dbReference type="HAMAP" id="MF_00202">
    <property type="entry name" value="Idi"/>
    <property type="match status" value="1"/>
</dbReference>
<dbReference type="SUPFAM" id="SSF55811">
    <property type="entry name" value="Nudix"/>
    <property type="match status" value="1"/>
</dbReference>
<feature type="compositionally biased region" description="Low complexity" evidence="11">
    <location>
        <begin position="210"/>
        <end position="231"/>
    </location>
</feature>
<evidence type="ECO:0000256" key="3">
    <source>
        <dbReference type="ARBA" id="ARBA00012057"/>
    </source>
</evidence>
<dbReference type="GO" id="GO:0050992">
    <property type="term" value="P:dimethylallyl diphosphate biosynthetic process"/>
    <property type="evidence" value="ECO:0007669"/>
    <property type="project" value="UniProtKB-UniRule"/>
</dbReference>
<evidence type="ECO:0000313" key="14">
    <source>
        <dbReference type="Proteomes" id="UP000523079"/>
    </source>
</evidence>
<comment type="subcellular location">
    <subcellularLocation>
        <location evidence="10">Cytoplasm</location>
    </subcellularLocation>
</comment>
<dbReference type="NCBIfam" id="NF002995">
    <property type="entry name" value="PRK03759.1"/>
    <property type="match status" value="1"/>
</dbReference>
<organism evidence="13 14">
    <name type="scientific">Microlunatus kandeliicorticis</name>
    <dbReference type="NCBI Taxonomy" id="1759536"/>
    <lineage>
        <taxon>Bacteria</taxon>
        <taxon>Bacillati</taxon>
        <taxon>Actinomycetota</taxon>
        <taxon>Actinomycetes</taxon>
        <taxon>Propionibacteriales</taxon>
        <taxon>Propionibacteriaceae</taxon>
        <taxon>Microlunatus</taxon>
    </lineage>
</organism>
<dbReference type="NCBIfam" id="TIGR02150">
    <property type="entry name" value="IPP_isom_1"/>
    <property type="match status" value="1"/>
</dbReference>
<sequence>MTLTRGLEAGDGTTSIPDAPGDPTEESAEYVVLVDADGRPSGRELKSVVHTATTARHLAFSLHLFVGEPLAPGSSVLLTRRALDKKTWPGVWTNSCCGHPGPGESAESAVRRRVQDELGVAPDAWTGLRCVLPDFAYRATDASGIVENEVCPVYVAELAPGVHPDQVVAANPAEVAEWAWVEWSAATASIVNTPFAFSPWAVGQVEDLIAGSGPSTAPTGGSGSTATPRSPLRGQRG</sequence>
<comment type="cofactor">
    <cofactor evidence="10">
        <name>Mn(2+)</name>
        <dbReference type="ChEBI" id="CHEBI:29035"/>
    </cofactor>
    <text evidence="10">Binds 1 Mn(2+) ion per subunit.</text>
</comment>
<keyword evidence="4 10" id="KW-0963">Cytoplasm</keyword>
<evidence type="ECO:0000256" key="6">
    <source>
        <dbReference type="ARBA" id="ARBA00022842"/>
    </source>
</evidence>
<evidence type="ECO:0000256" key="9">
    <source>
        <dbReference type="ARBA" id="ARBA00023235"/>
    </source>
</evidence>
<evidence type="ECO:0000256" key="5">
    <source>
        <dbReference type="ARBA" id="ARBA00022723"/>
    </source>
</evidence>
<comment type="similarity">
    <text evidence="2 10">Belongs to the IPP isomerase type 1 family.</text>
</comment>
<dbReference type="AlphaFoldDB" id="A0A7W3ITB7"/>
<dbReference type="InterPro" id="IPR000086">
    <property type="entry name" value="NUDIX_hydrolase_dom"/>
</dbReference>
<keyword evidence="14" id="KW-1185">Reference proteome</keyword>
<dbReference type="Pfam" id="PF00293">
    <property type="entry name" value="NUDIX"/>
    <property type="match status" value="1"/>
</dbReference>
<evidence type="ECO:0000256" key="4">
    <source>
        <dbReference type="ARBA" id="ARBA00022490"/>
    </source>
</evidence>
<keyword evidence="5 10" id="KW-0479">Metal-binding</keyword>
<gene>
    <name evidence="10" type="primary">idi</name>
    <name evidence="13" type="ORF">FHX74_002504</name>
</gene>
<evidence type="ECO:0000256" key="7">
    <source>
        <dbReference type="ARBA" id="ARBA00023211"/>
    </source>
</evidence>
<evidence type="ECO:0000256" key="10">
    <source>
        <dbReference type="HAMAP-Rule" id="MF_00202"/>
    </source>
</evidence>
<feature type="binding site" evidence="10">
    <location>
        <position position="117"/>
    </location>
    <ligand>
        <name>Mg(2+)</name>
        <dbReference type="ChEBI" id="CHEBI:18420"/>
    </ligand>
</feature>
<feature type="binding site" evidence="10">
    <location>
        <position position="147"/>
    </location>
    <ligand>
        <name>Mn(2+)</name>
        <dbReference type="ChEBI" id="CHEBI:29035"/>
    </ligand>
</feature>
<feature type="domain" description="Nudix hydrolase" evidence="12">
    <location>
        <begin position="55"/>
        <end position="203"/>
    </location>
</feature>
<dbReference type="GO" id="GO:0008299">
    <property type="term" value="P:isoprenoid biosynthetic process"/>
    <property type="evidence" value="ECO:0007669"/>
    <property type="project" value="UniProtKB-UniRule"/>
</dbReference>
<feature type="active site" evidence="10">
    <location>
        <position position="97"/>
    </location>
</feature>
<dbReference type="InterPro" id="IPR015797">
    <property type="entry name" value="NUDIX_hydrolase-like_dom_sf"/>
</dbReference>
<evidence type="ECO:0000256" key="8">
    <source>
        <dbReference type="ARBA" id="ARBA00023229"/>
    </source>
</evidence>
<protein>
    <recommendedName>
        <fullName evidence="3 10">Isopentenyl-diphosphate Delta-isomerase</fullName>
        <shortName evidence="10">IPP isomerase</shortName>
        <ecNumber evidence="3 10">5.3.3.2</ecNumber>
    </recommendedName>
    <alternativeName>
        <fullName evidence="10">IPP:DMAPP isomerase</fullName>
    </alternativeName>
    <alternativeName>
        <fullName evidence="10">Isopentenyl pyrophosphate isomerase</fullName>
    </alternativeName>
</protein>
<dbReference type="GO" id="GO:0004452">
    <property type="term" value="F:isopentenyl-diphosphate delta-isomerase activity"/>
    <property type="evidence" value="ECO:0007669"/>
    <property type="project" value="UniProtKB-UniRule"/>
</dbReference>
<evidence type="ECO:0000259" key="12">
    <source>
        <dbReference type="PROSITE" id="PS51462"/>
    </source>
</evidence>
<keyword evidence="8 10" id="KW-0414">Isoprene biosynthesis</keyword>
<evidence type="ECO:0000256" key="1">
    <source>
        <dbReference type="ARBA" id="ARBA00004826"/>
    </source>
</evidence>
<comment type="pathway">
    <text evidence="1 10">Isoprenoid biosynthesis; dimethylallyl diphosphate biosynthesis; dimethylallyl diphosphate from isopentenyl diphosphate: step 1/1.</text>
</comment>
<dbReference type="PANTHER" id="PTHR10885:SF0">
    <property type="entry name" value="ISOPENTENYL-DIPHOSPHATE DELTA-ISOMERASE"/>
    <property type="match status" value="1"/>
</dbReference>
<evidence type="ECO:0000256" key="11">
    <source>
        <dbReference type="SAM" id="MobiDB-lite"/>
    </source>
</evidence>